<dbReference type="EMBL" id="LSFY01000001">
    <property type="protein sequence ID" value="KXZ40034.1"/>
    <property type="molecule type" value="Genomic_DNA"/>
</dbReference>
<dbReference type="InterPro" id="IPR036614">
    <property type="entry name" value="RusA-like_sf"/>
</dbReference>
<dbReference type="SUPFAM" id="SSF103084">
    <property type="entry name" value="Holliday junction resolvase RusA"/>
    <property type="match status" value="1"/>
</dbReference>
<evidence type="ECO:0000313" key="1">
    <source>
        <dbReference type="EMBL" id="KXZ40034.1"/>
    </source>
</evidence>
<dbReference type="Gene3D" id="3.30.1330.70">
    <property type="entry name" value="Holliday junction resolvase RusA"/>
    <property type="match status" value="1"/>
</dbReference>
<dbReference type="Proteomes" id="UP000092605">
    <property type="component" value="Unassembled WGS sequence"/>
</dbReference>
<name>A0A150FR13_CLOPD</name>
<gene>
    <name evidence="1" type="ORF">JWYL7_1109</name>
</gene>
<dbReference type="InterPro" id="IPR008822">
    <property type="entry name" value="Endonuclease_RusA-like"/>
</dbReference>
<dbReference type="PATRIC" id="fig|1121328.3.peg.1119"/>
<dbReference type="GO" id="GO:0006281">
    <property type="term" value="P:DNA repair"/>
    <property type="evidence" value="ECO:0007669"/>
    <property type="project" value="InterPro"/>
</dbReference>
<protein>
    <submittedName>
        <fullName evidence="1">Endodeoxyribonuclease RusA</fullName>
    </submittedName>
</protein>
<evidence type="ECO:0000313" key="2">
    <source>
        <dbReference type="Proteomes" id="UP000092605"/>
    </source>
</evidence>
<accession>A0A150FR13</accession>
<dbReference type="GO" id="GO:0000287">
    <property type="term" value="F:magnesium ion binding"/>
    <property type="evidence" value="ECO:0007669"/>
    <property type="project" value="InterPro"/>
</dbReference>
<dbReference type="Pfam" id="PF05866">
    <property type="entry name" value="RusA"/>
    <property type="match status" value="1"/>
</dbReference>
<dbReference type="STRING" id="1121328.JWYL7_1109"/>
<reference evidence="1 2" key="1">
    <citation type="submission" date="2016-02" db="EMBL/GenBank/DDBJ databases">
        <title>Draft genome sequence for Clostridium paradoxum JW-YL-7.</title>
        <authorList>
            <person name="Utturkar S.M."/>
            <person name="Lancaster A."/>
            <person name="Poole F.L."/>
            <person name="Adams M.W."/>
            <person name="Brown S.D."/>
        </authorList>
    </citation>
    <scope>NUCLEOTIDE SEQUENCE [LARGE SCALE GENOMIC DNA]</scope>
    <source>
        <strain evidence="1 2">JW-YL-7</strain>
    </source>
</reference>
<proteinExistence type="predicted"/>
<dbReference type="GO" id="GO:0006310">
    <property type="term" value="P:DNA recombination"/>
    <property type="evidence" value="ECO:0007669"/>
    <property type="project" value="InterPro"/>
</dbReference>
<sequence length="145" mass="16583">MNQGVTSMERSFKRVELVIPGEPVAKGRPRVGKGFTYTPKKTVIYENFVKECYIITNTNKKLTGAIFCEIKAYFQIPKSKSKKIKEKMKAGEERPTKKPDLDNLAKSILDSLNQIAYDDDSQVVELKMSKFYSDNPRVEVILQEI</sequence>
<comment type="caution">
    <text evidence="1">The sequence shown here is derived from an EMBL/GenBank/DDBJ whole genome shotgun (WGS) entry which is preliminary data.</text>
</comment>
<dbReference type="AlphaFoldDB" id="A0A150FR13"/>
<organism evidence="1 2">
    <name type="scientific">Alkalithermobacter thermoalcaliphilus JW-YL-7 = DSM 7308</name>
    <dbReference type="NCBI Taxonomy" id="1121328"/>
    <lineage>
        <taxon>Bacteria</taxon>
        <taxon>Bacillati</taxon>
        <taxon>Bacillota</taxon>
        <taxon>Clostridia</taxon>
        <taxon>Peptostreptococcales</taxon>
        <taxon>Tepidibacteraceae</taxon>
        <taxon>Alkalithermobacter</taxon>
    </lineage>
</organism>